<dbReference type="GO" id="GO:0009451">
    <property type="term" value="P:RNA modification"/>
    <property type="evidence" value="ECO:0007669"/>
    <property type="project" value="InterPro"/>
</dbReference>
<dbReference type="PANTHER" id="PTHR47926">
    <property type="entry name" value="PENTATRICOPEPTIDE REPEAT-CONTAINING PROTEIN"/>
    <property type="match status" value="1"/>
</dbReference>
<evidence type="ECO:0000313" key="2">
    <source>
        <dbReference type="EMBL" id="KAF6151373.1"/>
    </source>
</evidence>
<dbReference type="EMBL" id="JACGCM010001696">
    <property type="protein sequence ID" value="KAF6151373.1"/>
    <property type="molecule type" value="Genomic_DNA"/>
</dbReference>
<sequence>MIASFAQHWEIEMCLELYHQMRLSTLNPNDYTLTILFSACTSTGVLGHGKNVHGQTIRMGFELYIHVANAIISLYSMKGFDVMELYAYQNTMVLFEAELKSNNLALLKERVFKCLELIHELQRSAAVQSVPQNPIGVLDVSCLSYKSDELPTVSSANSS</sequence>
<dbReference type="AlphaFoldDB" id="A0A7J7M926"/>
<accession>A0A7J7M926</accession>
<proteinExistence type="predicted"/>
<dbReference type="InterPro" id="IPR002885">
    <property type="entry name" value="PPR_rpt"/>
</dbReference>
<dbReference type="PANTHER" id="PTHR47926:SF438">
    <property type="entry name" value="PENTATRICOPEPTIDE REPEAT-CONTAINING PROTEIN"/>
    <property type="match status" value="1"/>
</dbReference>
<dbReference type="Pfam" id="PF13041">
    <property type="entry name" value="PPR_2"/>
    <property type="match status" value="1"/>
</dbReference>
<reference evidence="2 3" key="1">
    <citation type="journal article" date="2020" name="IScience">
        <title>Genome Sequencing of the Endangered Kingdonia uniflora (Circaeasteraceae, Ranunculales) Reveals Potential Mechanisms of Evolutionary Specialization.</title>
        <authorList>
            <person name="Sun Y."/>
            <person name="Deng T."/>
            <person name="Zhang A."/>
            <person name="Moore M.J."/>
            <person name="Landis J.B."/>
            <person name="Lin N."/>
            <person name="Zhang H."/>
            <person name="Zhang X."/>
            <person name="Huang J."/>
            <person name="Zhang X."/>
            <person name="Sun H."/>
            <person name="Wang H."/>
        </authorList>
    </citation>
    <scope>NUCLEOTIDE SEQUENCE [LARGE SCALE GENOMIC DNA]</scope>
    <source>
        <strain evidence="2">TB1705</strain>
        <tissue evidence="2">Leaf</tissue>
    </source>
</reference>
<dbReference type="InterPro" id="IPR011990">
    <property type="entry name" value="TPR-like_helical_dom_sf"/>
</dbReference>
<evidence type="ECO:0000313" key="3">
    <source>
        <dbReference type="Proteomes" id="UP000541444"/>
    </source>
</evidence>
<gene>
    <name evidence="2" type="ORF">GIB67_012233</name>
</gene>
<protein>
    <recommendedName>
        <fullName evidence="4">Pentatricopeptide repeat-containing protein</fullName>
    </recommendedName>
</protein>
<keyword evidence="1" id="KW-0677">Repeat</keyword>
<name>A0A7J7M926_9MAGN</name>
<dbReference type="Proteomes" id="UP000541444">
    <property type="component" value="Unassembled WGS sequence"/>
</dbReference>
<evidence type="ECO:0008006" key="4">
    <source>
        <dbReference type="Google" id="ProtNLM"/>
    </source>
</evidence>
<dbReference type="Gene3D" id="1.25.40.10">
    <property type="entry name" value="Tetratricopeptide repeat domain"/>
    <property type="match status" value="1"/>
</dbReference>
<keyword evidence="3" id="KW-1185">Reference proteome</keyword>
<comment type="caution">
    <text evidence="2">The sequence shown here is derived from an EMBL/GenBank/DDBJ whole genome shotgun (WGS) entry which is preliminary data.</text>
</comment>
<dbReference type="InterPro" id="IPR046960">
    <property type="entry name" value="PPR_At4g14850-like_plant"/>
</dbReference>
<dbReference type="GO" id="GO:0003723">
    <property type="term" value="F:RNA binding"/>
    <property type="evidence" value="ECO:0007669"/>
    <property type="project" value="InterPro"/>
</dbReference>
<evidence type="ECO:0000256" key="1">
    <source>
        <dbReference type="ARBA" id="ARBA00022737"/>
    </source>
</evidence>
<organism evidence="2 3">
    <name type="scientific">Kingdonia uniflora</name>
    <dbReference type="NCBI Taxonomy" id="39325"/>
    <lineage>
        <taxon>Eukaryota</taxon>
        <taxon>Viridiplantae</taxon>
        <taxon>Streptophyta</taxon>
        <taxon>Embryophyta</taxon>
        <taxon>Tracheophyta</taxon>
        <taxon>Spermatophyta</taxon>
        <taxon>Magnoliopsida</taxon>
        <taxon>Ranunculales</taxon>
        <taxon>Circaeasteraceae</taxon>
        <taxon>Kingdonia</taxon>
    </lineage>
</organism>